<keyword evidence="4" id="KW-0472">Membrane</keyword>
<comment type="caution">
    <text evidence="6">The sequence shown here is derived from an EMBL/GenBank/DDBJ whole genome shotgun (WGS) entry which is preliminary data.</text>
</comment>
<gene>
    <name evidence="6" type="ORF">J5N97_020422</name>
</gene>
<name>A0A9D5CFU6_9LILI</name>
<dbReference type="PROSITE" id="PS50836">
    <property type="entry name" value="DOMON"/>
    <property type="match status" value="1"/>
</dbReference>
<evidence type="ECO:0000259" key="5">
    <source>
        <dbReference type="PROSITE" id="PS50836"/>
    </source>
</evidence>
<evidence type="ECO:0000256" key="3">
    <source>
        <dbReference type="ARBA" id="ARBA00022729"/>
    </source>
</evidence>
<dbReference type="PANTHER" id="PTHR23130:SF199">
    <property type="entry name" value="CYTOCHROME B561 AND DOMON DOMAIN-CONTAINING PROTEIN"/>
    <property type="match status" value="1"/>
</dbReference>
<keyword evidence="2" id="KW-0813">Transport</keyword>
<protein>
    <recommendedName>
        <fullName evidence="5">DOMON domain-containing protein</fullName>
    </recommendedName>
</protein>
<proteinExistence type="predicted"/>
<dbReference type="AlphaFoldDB" id="A0A9D5CFU6"/>
<dbReference type="InterPro" id="IPR045265">
    <property type="entry name" value="AIR12_DOMON"/>
</dbReference>
<dbReference type="PANTHER" id="PTHR23130">
    <property type="entry name" value="CYTOCHROME B561 AND DOMON DOMAIN-CONTAINING PROTEIN"/>
    <property type="match status" value="1"/>
</dbReference>
<evidence type="ECO:0000313" key="6">
    <source>
        <dbReference type="EMBL" id="KAJ0972463.1"/>
    </source>
</evidence>
<reference evidence="6" key="2">
    <citation type="journal article" date="2022" name="Hortic Res">
        <title>The genome of Dioscorea zingiberensis sheds light on the biosynthesis, origin and evolution of the medicinally important diosgenin saponins.</title>
        <authorList>
            <person name="Li Y."/>
            <person name="Tan C."/>
            <person name="Li Z."/>
            <person name="Guo J."/>
            <person name="Li S."/>
            <person name="Chen X."/>
            <person name="Wang C."/>
            <person name="Dai X."/>
            <person name="Yang H."/>
            <person name="Song W."/>
            <person name="Hou L."/>
            <person name="Xu J."/>
            <person name="Tong Z."/>
            <person name="Xu A."/>
            <person name="Yuan X."/>
            <person name="Wang W."/>
            <person name="Yang Q."/>
            <person name="Chen L."/>
            <person name="Sun Z."/>
            <person name="Wang K."/>
            <person name="Pan B."/>
            <person name="Chen J."/>
            <person name="Bao Y."/>
            <person name="Liu F."/>
            <person name="Qi X."/>
            <person name="Gang D.R."/>
            <person name="Wen J."/>
            <person name="Li J."/>
        </authorList>
    </citation>
    <scope>NUCLEOTIDE SEQUENCE</scope>
    <source>
        <strain evidence="6">Dzin_1.0</strain>
    </source>
</reference>
<dbReference type="EMBL" id="JAGGNH010000005">
    <property type="protein sequence ID" value="KAJ0972463.1"/>
    <property type="molecule type" value="Genomic_DNA"/>
</dbReference>
<keyword evidence="3" id="KW-0732">Signal</keyword>
<accession>A0A9D5CFU6</accession>
<evidence type="ECO:0000256" key="2">
    <source>
        <dbReference type="ARBA" id="ARBA00022448"/>
    </source>
</evidence>
<evidence type="ECO:0000256" key="4">
    <source>
        <dbReference type="ARBA" id="ARBA00023136"/>
    </source>
</evidence>
<sequence length="224" mass="23598">MAASCSSASFSKNRTYASCEALPHLSAAIHWTFDPANSSISLAFTAPPAASAGWIAWAINPNGVGMIGSQALIAFRHSDGALKVDTFNITSYASIKPSPIDFPSWDLEAEASSGAMVLFAKVKLPKGKTEINQVWQVGASVTNGVPDKHEMSPENLAATGMLNLVKSQGINAATATATAPAPAPSPSVPSGAAARLLRGRNEVNFLLPFFLFSFITFDLFRVRL</sequence>
<comment type="subcellular location">
    <subcellularLocation>
        <location evidence="1">Membrane</location>
    </subcellularLocation>
</comment>
<reference evidence="6" key="1">
    <citation type="submission" date="2021-03" db="EMBL/GenBank/DDBJ databases">
        <authorList>
            <person name="Li Z."/>
            <person name="Yang C."/>
        </authorList>
    </citation>
    <scope>NUCLEOTIDE SEQUENCE</scope>
    <source>
        <strain evidence="6">Dzin_1.0</strain>
        <tissue evidence="6">Leaf</tissue>
    </source>
</reference>
<dbReference type="GO" id="GO:0016020">
    <property type="term" value="C:membrane"/>
    <property type="evidence" value="ECO:0007669"/>
    <property type="project" value="UniProtKB-SubCell"/>
</dbReference>
<dbReference type="OrthoDB" id="2419613at2759"/>
<evidence type="ECO:0000313" key="7">
    <source>
        <dbReference type="Proteomes" id="UP001085076"/>
    </source>
</evidence>
<dbReference type="Proteomes" id="UP001085076">
    <property type="component" value="Miscellaneous, Linkage group lg05"/>
</dbReference>
<dbReference type="Pfam" id="PF04526">
    <property type="entry name" value="DUF568"/>
    <property type="match status" value="1"/>
</dbReference>
<organism evidence="6 7">
    <name type="scientific">Dioscorea zingiberensis</name>
    <dbReference type="NCBI Taxonomy" id="325984"/>
    <lineage>
        <taxon>Eukaryota</taxon>
        <taxon>Viridiplantae</taxon>
        <taxon>Streptophyta</taxon>
        <taxon>Embryophyta</taxon>
        <taxon>Tracheophyta</taxon>
        <taxon>Spermatophyta</taxon>
        <taxon>Magnoliopsida</taxon>
        <taxon>Liliopsida</taxon>
        <taxon>Dioscoreales</taxon>
        <taxon>Dioscoreaceae</taxon>
        <taxon>Dioscorea</taxon>
    </lineage>
</organism>
<dbReference type="CDD" id="cd09629">
    <property type="entry name" value="DOMON_CIL1_like"/>
    <property type="match status" value="1"/>
</dbReference>
<feature type="domain" description="DOMON" evidence="5">
    <location>
        <begin position="25"/>
        <end position="138"/>
    </location>
</feature>
<evidence type="ECO:0000256" key="1">
    <source>
        <dbReference type="ARBA" id="ARBA00004370"/>
    </source>
</evidence>
<dbReference type="InterPro" id="IPR005018">
    <property type="entry name" value="DOMON_domain"/>
</dbReference>
<keyword evidence="7" id="KW-1185">Reference proteome</keyword>